<comment type="caution">
    <text evidence="10">The sequence shown here is derived from an EMBL/GenBank/DDBJ whole genome shotgun (WGS) entry which is preliminary data.</text>
</comment>
<dbReference type="NCBIfam" id="NF004739">
    <property type="entry name" value="PRK06075.1"/>
    <property type="match status" value="1"/>
</dbReference>
<organism evidence="10 11">
    <name type="scientific">Ancylostoma ceylanicum</name>
    <dbReference type="NCBI Taxonomy" id="53326"/>
    <lineage>
        <taxon>Eukaryota</taxon>
        <taxon>Metazoa</taxon>
        <taxon>Ecdysozoa</taxon>
        <taxon>Nematoda</taxon>
        <taxon>Chromadorea</taxon>
        <taxon>Rhabditida</taxon>
        <taxon>Rhabditina</taxon>
        <taxon>Rhabditomorpha</taxon>
        <taxon>Strongyloidea</taxon>
        <taxon>Ancylostomatidae</taxon>
        <taxon>Ancylostomatinae</taxon>
        <taxon>Ancylostoma</taxon>
    </lineage>
</organism>
<comment type="similarity">
    <text evidence="1 7">Belongs to the complex I 49 kDa subunit family.</text>
</comment>
<evidence type="ECO:0000259" key="9">
    <source>
        <dbReference type="Pfam" id="PF00346"/>
    </source>
</evidence>
<dbReference type="EMBL" id="JARK01001360">
    <property type="protein sequence ID" value="EYC19620.1"/>
    <property type="molecule type" value="Genomic_DNA"/>
</dbReference>
<reference evidence="11" key="1">
    <citation type="journal article" date="2015" name="Nat. Genet.">
        <title>The genome and transcriptome of the zoonotic hookworm Ancylostoma ceylanicum identify infection-specific gene families.</title>
        <authorList>
            <person name="Schwarz E.M."/>
            <person name="Hu Y."/>
            <person name="Antoshechkin I."/>
            <person name="Miller M.M."/>
            <person name="Sternberg P.W."/>
            <person name="Aroian R.V."/>
        </authorList>
    </citation>
    <scope>NUCLEOTIDE SEQUENCE</scope>
    <source>
        <strain evidence="11">HY135</strain>
    </source>
</reference>
<dbReference type="NCBIfam" id="TIGR01962">
    <property type="entry name" value="NuoD"/>
    <property type="match status" value="1"/>
</dbReference>
<keyword evidence="11" id="KW-1185">Reference proteome</keyword>
<evidence type="ECO:0000256" key="3">
    <source>
        <dbReference type="ARBA" id="ARBA00022967"/>
    </source>
</evidence>
<dbReference type="STRING" id="53326.A0A016UWR7"/>
<dbReference type="PANTHER" id="PTHR11993">
    <property type="entry name" value="NADH-UBIQUINONE OXIDOREDUCTASE 49 KDA SUBUNIT"/>
    <property type="match status" value="1"/>
</dbReference>
<evidence type="ECO:0000256" key="4">
    <source>
        <dbReference type="ARBA" id="ARBA00023027"/>
    </source>
</evidence>
<feature type="region of interest" description="Disordered" evidence="8">
    <location>
        <begin position="99"/>
        <end position="147"/>
    </location>
</feature>
<sequence length="779" mass="86774">MSLLADPWFIVVHFKLSSDANFFMFSFQTCLEYVDYALTILAALLRNSHHWESSENWCILAATAIQTSAAADNGGGATQPPRNSAARLLRGGSYESAMSDVGVEGSKKDDRNVMPAESEEVDGMHGDAASATRESSDSKKEGSDERPVDAVAVENLNASGDAAVLTAENDVVTNATDPKTCSMDIESNTRDSGNSAKEDSKTGKPVDQEKENFREPVKRPKRRSTRTPATSSQSDPSVSTRSLRSKSTTVTSTSTESLVYGRAASTPIKSATNLTFADLNLSAIHSGDESQKSMRQKRSVGWAMLGSKVAGLCCRVAGASQALLAQRSSHTIWYPDAKFERQFKTAGTMGKLWMSEKYDEYDKAIGLDKLEKLLYERPVFSDSYEGKHREKQLENMILNFGPQHPAAHGVLRLVLKLEGEVIIKAIPHIGLLHRATEKLIEHKTYTQALPYFDRLDYVSMMCNEQGFALAVEKLLGIDIPPRAKYIRTLFAELTRIQNHVMGITTHALDIGAMTPFFWMFEEREKMFEFSERVSGARMHVNYVRPGGVAWDLPIGLMDDIYDWAVKFPERIDELEDMLTENRIWKARTVDIGLVSAADALNWGFTGVMVRGSGIKQDVRKTQPYEVYDELEFDVPIGTKGDCYDRYLCRVEEMRQSLHIIHQCLNKMPAGEVKVDDHKVVPPKRAEMKDSMESLIHHFKFFTEGYQVPPGATYVPIEAPKGEFGVYLVADGTSKPYRCYIRAPGFPHLAAIHDICYMSLIADVVAVIGTLDIVFGEVDR</sequence>
<dbReference type="InterPro" id="IPR022885">
    <property type="entry name" value="NDH1_su_D/H"/>
</dbReference>
<evidence type="ECO:0000313" key="10">
    <source>
        <dbReference type="EMBL" id="EYC19620.1"/>
    </source>
</evidence>
<feature type="region of interest" description="Disordered" evidence="8">
    <location>
        <begin position="175"/>
        <end position="258"/>
    </location>
</feature>
<dbReference type="Gene3D" id="1.10.645.10">
    <property type="entry name" value="Cytochrome-c3 Hydrogenase, chain B"/>
    <property type="match status" value="1"/>
</dbReference>
<feature type="compositionally biased region" description="Low complexity" evidence="8">
    <location>
        <begin position="237"/>
        <end position="258"/>
    </location>
</feature>
<dbReference type="InterPro" id="IPR001135">
    <property type="entry name" value="NADH_Q_OxRdtase_suD"/>
</dbReference>
<keyword evidence="2 7" id="KW-0813">Transport</keyword>
<dbReference type="HAMAP" id="MF_01358">
    <property type="entry name" value="NDH1_NuoD"/>
    <property type="match status" value="1"/>
</dbReference>
<evidence type="ECO:0000256" key="2">
    <source>
        <dbReference type="ARBA" id="ARBA00022448"/>
    </source>
</evidence>
<dbReference type="PROSITE" id="PS00535">
    <property type="entry name" value="COMPLEX1_49K"/>
    <property type="match status" value="1"/>
</dbReference>
<evidence type="ECO:0000256" key="6">
    <source>
        <dbReference type="ARBA" id="ARBA00031562"/>
    </source>
</evidence>
<evidence type="ECO:0000313" key="11">
    <source>
        <dbReference type="Proteomes" id="UP000024635"/>
    </source>
</evidence>
<dbReference type="GO" id="GO:0016651">
    <property type="term" value="F:oxidoreductase activity, acting on NAD(P)H"/>
    <property type="evidence" value="ECO:0007669"/>
    <property type="project" value="InterPro"/>
</dbReference>
<dbReference type="FunFam" id="1.10.645.10:FF:000005">
    <property type="entry name" value="NADH-quinone oxidoreductase subunit D"/>
    <property type="match status" value="1"/>
</dbReference>
<evidence type="ECO:0000256" key="7">
    <source>
        <dbReference type="RuleBase" id="RU003685"/>
    </source>
</evidence>
<dbReference type="Proteomes" id="UP000024635">
    <property type="component" value="Unassembled WGS sequence"/>
</dbReference>
<evidence type="ECO:0000256" key="1">
    <source>
        <dbReference type="ARBA" id="ARBA00005769"/>
    </source>
</evidence>
<dbReference type="InterPro" id="IPR029014">
    <property type="entry name" value="NiFe-Hase_large"/>
</dbReference>
<name>A0A016UWR7_9BILA</name>
<dbReference type="AlphaFoldDB" id="A0A016UWR7"/>
<dbReference type="GO" id="GO:0051287">
    <property type="term" value="F:NAD binding"/>
    <property type="evidence" value="ECO:0007669"/>
    <property type="project" value="InterPro"/>
</dbReference>
<dbReference type="GO" id="GO:0006120">
    <property type="term" value="P:mitochondrial electron transport, NADH to ubiquinone"/>
    <property type="evidence" value="ECO:0007669"/>
    <property type="project" value="TreeGrafter"/>
</dbReference>
<gene>
    <name evidence="10" type="primary">Acey_s0024.g970</name>
    <name evidence="10" type="ORF">Y032_0024g970</name>
</gene>
<feature type="compositionally biased region" description="Basic and acidic residues" evidence="8">
    <location>
        <begin position="196"/>
        <end position="218"/>
    </location>
</feature>
<feature type="compositionally biased region" description="Polar residues" evidence="8">
    <location>
        <begin position="226"/>
        <end position="236"/>
    </location>
</feature>
<dbReference type="SUPFAM" id="SSF56762">
    <property type="entry name" value="HydB/Nqo4-like"/>
    <property type="match status" value="1"/>
</dbReference>
<evidence type="ECO:0000256" key="5">
    <source>
        <dbReference type="ARBA" id="ARBA00030505"/>
    </source>
</evidence>
<dbReference type="PANTHER" id="PTHR11993:SF10">
    <property type="entry name" value="NADH DEHYDROGENASE [UBIQUINONE] IRON-SULFUR PROTEIN 2, MITOCHONDRIAL"/>
    <property type="match status" value="1"/>
</dbReference>
<dbReference type="GO" id="GO:0005739">
    <property type="term" value="C:mitochondrion"/>
    <property type="evidence" value="ECO:0007669"/>
    <property type="project" value="GOC"/>
</dbReference>
<dbReference type="Pfam" id="PF00346">
    <property type="entry name" value="Complex1_49kDa"/>
    <property type="match status" value="1"/>
</dbReference>
<keyword evidence="4 7" id="KW-0520">NAD</keyword>
<dbReference type="OrthoDB" id="1009at2759"/>
<dbReference type="InterPro" id="IPR014029">
    <property type="entry name" value="NADH_UbQ_OxRdtase_49kDa_CS"/>
</dbReference>
<accession>A0A016UWR7</accession>
<keyword evidence="3 7" id="KW-1278">Translocase</keyword>
<protein>
    <recommendedName>
        <fullName evidence="5">Complex I-49kD</fullName>
    </recommendedName>
    <alternativeName>
        <fullName evidence="6">NADH-ubiquinone oxidoreductase 49 kDa subunit</fullName>
    </alternativeName>
</protein>
<feature type="compositionally biased region" description="Basic and acidic residues" evidence="8">
    <location>
        <begin position="134"/>
        <end position="147"/>
    </location>
</feature>
<feature type="domain" description="NADH-quinone oxidoreductase subunit D" evidence="9">
    <location>
        <begin position="509"/>
        <end position="779"/>
    </location>
</feature>
<evidence type="ECO:0000256" key="8">
    <source>
        <dbReference type="SAM" id="MobiDB-lite"/>
    </source>
</evidence>
<dbReference type="GO" id="GO:0048038">
    <property type="term" value="F:quinone binding"/>
    <property type="evidence" value="ECO:0007669"/>
    <property type="project" value="InterPro"/>
</dbReference>
<proteinExistence type="inferred from homology"/>